<reference evidence="6" key="1">
    <citation type="submission" date="2021-01" db="EMBL/GenBank/DDBJ databases">
        <authorList>
            <person name="Corre E."/>
            <person name="Pelletier E."/>
            <person name="Niang G."/>
            <person name="Scheremetjew M."/>
            <person name="Finn R."/>
            <person name="Kale V."/>
            <person name="Holt S."/>
            <person name="Cochrane G."/>
            <person name="Meng A."/>
            <person name="Brown T."/>
            <person name="Cohen L."/>
        </authorList>
    </citation>
    <scope>NUCLEOTIDE SEQUENCE</scope>
    <source>
        <strain evidence="6">RCC1614</strain>
    </source>
</reference>
<dbReference type="Pfam" id="PF18098">
    <property type="entry name" value="RPN5_C"/>
    <property type="match status" value="1"/>
</dbReference>
<keyword evidence="2" id="KW-0647">Proteasome</keyword>
<evidence type="ECO:0000259" key="5">
    <source>
        <dbReference type="PROSITE" id="PS50250"/>
    </source>
</evidence>
<comment type="subunit">
    <text evidence="3">Component of the 19S regulatory particle (RP/PA700) lid subcomplex of the 26S proteasome. The 26S proteasome is composed of a core protease (CP), known as the 20S proteasome, capped at one or both ends by the 19S regulatory particle (RP/PA700). The RP/PA700 complex is composed of at least 17 different subunits in two subcomplexes, the base and the lid, which form the portions proximal and distal to the 20S proteolytic core, respectively.</text>
</comment>
<dbReference type="PANTHER" id="PTHR10855:SF1">
    <property type="entry name" value="26S PROTEASOME NON-ATPASE REGULATORY SUBUNIT 12"/>
    <property type="match status" value="1"/>
</dbReference>
<dbReference type="GO" id="GO:0008541">
    <property type="term" value="C:proteasome regulatory particle, lid subcomplex"/>
    <property type="evidence" value="ECO:0007669"/>
    <property type="project" value="TreeGrafter"/>
</dbReference>
<evidence type="ECO:0000256" key="3">
    <source>
        <dbReference type="ARBA" id="ARBA00064920"/>
    </source>
</evidence>
<evidence type="ECO:0000313" key="6">
    <source>
        <dbReference type="EMBL" id="CAD8244724.1"/>
    </source>
</evidence>
<dbReference type="GO" id="GO:0005634">
    <property type="term" value="C:nucleus"/>
    <property type="evidence" value="ECO:0007669"/>
    <property type="project" value="UniProtKB-ARBA"/>
</dbReference>
<evidence type="ECO:0000256" key="1">
    <source>
        <dbReference type="ARBA" id="ARBA00006397"/>
    </source>
</evidence>
<dbReference type="InterPro" id="IPR036388">
    <property type="entry name" value="WH-like_DNA-bd_sf"/>
</dbReference>
<dbReference type="Pfam" id="PF01399">
    <property type="entry name" value="PCI"/>
    <property type="match status" value="1"/>
</dbReference>
<sequence length="508" mass="57171">MGELKLEKKGDAELEKVLAEIDALKTEATEADKRDAVIEKMLAQEKTYRLQADFVATPRFCVAILDVLFKAGDWDGINDHIVLLSKRRAQLKQAVGAMVKEAMTFVDKAPNLEVKTKLIETLNDVTAGKIFVEVEKARLTRALAKIKEEAGLTNEAAEIMQEVAVETYGALSKHEKLFFIEEQVRLCLDKGDTVRAQILSRKINPRSFDEIVKAEKKAAIEAARKAGEDVSQMDLDAGTPKSEKEKEAEEKKKNASVEHAEGYFEATDPTIPSVPELKLRYYQLMIRFHSHSDDYLEVCRCYQNVMECDGIKDDAAKCTAALKKVVWYVTLAANEPMQQSLLHSISKDTRLIDLPLHKQLTKQFTTKEIIHWDVLSGAFAAEMAHETDIFGDSKRGEKRRADLRQRVIEHNLLVIGAYYSRVTMTRLGELLCLPPDETEKHLSDLVVAKKVSAKIDRPGGVVDFKTKAQGADWLLNQWVGKIDKLLSTLDKANHLIHKEAMARKVSLE</sequence>
<dbReference type="SMART" id="SM00088">
    <property type="entry name" value="PINT"/>
    <property type="match status" value="1"/>
</dbReference>
<evidence type="ECO:0000256" key="4">
    <source>
        <dbReference type="SAM" id="MobiDB-lite"/>
    </source>
</evidence>
<protein>
    <recommendedName>
        <fullName evidence="5">PCI domain-containing protein</fullName>
    </recommendedName>
</protein>
<proteinExistence type="inferred from homology"/>
<dbReference type="GO" id="GO:0005737">
    <property type="term" value="C:cytoplasm"/>
    <property type="evidence" value="ECO:0007669"/>
    <property type="project" value="TreeGrafter"/>
</dbReference>
<gene>
    <name evidence="6" type="ORF">MPUS1402_LOCUS9368</name>
</gene>
<dbReference type="FunFam" id="1.10.10.10:FF:000070">
    <property type="entry name" value="26S proteasome non-ATPase regulatory subunit 12"/>
    <property type="match status" value="1"/>
</dbReference>
<feature type="compositionally biased region" description="Basic and acidic residues" evidence="4">
    <location>
        <begin position="241"/>
        <end position="256"/>
    </location>
</feature>
<dbReference type="AlphaFoldDB" id="A0A7R9TTG1"/>
<dbReference type="InterPro" id="IPR040134">
    <property type="entry name" value="PSMD12/CSN4"/>
</dbReference>
<dbReference type="Gene3D" id="1.10.10.10">
    <property type="entry name" value="Winged helix-like DNA-binding domain superfamily/Winged helix DNA-binding domain"/>
    <property type="match status" value="1"/>
</dbReference>
<dbReference type="InterPro" id="IPR036390">
    <property type="entry name" value="WH_DNA-bd_sf"/>
</dbReference>
<dbReference type="InterPro" id="IPR040896">
    <property type="entry name" value="RPN5_C"/>
</dbReference>
<comment type="similarity">
    <text evidence="1">Belongs to the proteasome subunit p55 family.</text>
</comment>
<dbReference type="InterPro" id="IPR054559">
    <property type="entry name" value="PSMD12-CSN4-like_N"/>
</dbReference>
<feature type="region of interest" description="Disordered" evidence="4">
    <location>
        <begin position="229"/>
        <end position="256"/>
    </location>
</feature>
<organism evidence="6">
    <name type="scientific">Micromonas pusilla</name>
    <name type="common">Picoplanktonic green alga</name>
    <name type="synonym">Chromulina pusilla</name>
    <dbReference type="NCBI Taxonomy" id="38833"/>
    <lineage>
        <taxon>Eukaryota</taxon>
        <taxon>Viridiplantae</taxon>
        <taxon>Chlorophyta</taxon>
        <taxon>Mamiellophyceae</taxon>
        <taxon>Mamiellales</taxon>
        <taxon>Mamiellaceae</taxon>
        <taxon>Micromonas</taxon>
    </lineage>
</organism>
<dbReference type="PANTHER" id="PTHR10855">
    <property type="entry name" value="26S PROTEASOME NON-ATPASE REGULATORY SUBUNIT 12/COP9 SIGNALOSOME COMPLEX SUBUNIT 4"/>
    <property type="match status" value="1"/>
</dbReference>
<dbReference type="InterPro" id="IPR000717">
    <property type="entry name" value="PCI_dom"/>
</dbReference>
<dbReference type="EMBL" id="HBDY01012370">
    <property type="protein sequence ID" value="CAD8244724.1"/>
    <property type="molecule type" value="Transcribed_RNA"/>
</dbReference>
<evidence type="ECO:0000256" key="2">
    <source>
        <dbReference type="ARBA" id="ARBA00022942"/>
    </source>
</evidence>
<accession>A0A7R9TTG1</accession>
<name>A0A7R9TTG1_MICPS</name>
<feature type="domain" description="PCI" evidence="5">
    <location>
        <begin position="290"/>
        <end position="469"/>
    </location>
</feature>
<dbReference type="Pfam" id="PF22241">
    <property type="entry name" value="PSMD12-CSN4_N"/>
    <property type="match status" value="2"/>
</dbReference>
<dbReference type="SUPFAM" id="SSF46785">
    <property type="entry name" value="Winged helix' DNA-binding domain"/>
    <property type="match status" value="1"/>
</dbReference>
<dbReference type="PROSITE" id="PS50250">
    <property type="entry name" value="PCI"/>
    <property type="match status" value="1"/>
</dbReference>